<dbReference type="EC" id="3.1.4.-" evidence="2"/>
<dbReference type="InterPro" id="IPR029052">
    <property type="entry name" value="Metallo-depent_PP-like"/>
</dbReference>
<dbReference type="GO" id="GO:0046872">
    <property type="term" value="F:metal ion binding"/>
    <property type="evidence" value="ECO:0007669"/>
    <property type="project" value="UniProtKB-KW"/>
</dbReference>
<comment type="similarity">
    <text evidence="1 2">Belongs to the metallophosphoesterase superfamily. YfcE family.</text>
</comment>
<keyword evidence="2" id="KW-0479">Metal-binding</keyword>
<feature type="domain" description="Calcineurin-like phosphoesterase" evidence="3">
    <location>
        <begin position="4"/>
        <end position="138"/>
    </location>
</feature>
<comment type="cofactor">
    <cofactor evidence="2">
        <name>a divalent metal cation</name>
        <dbReference type="ChEBI" id="CHEBI:60240"/>
    </cofactor>
</comment>
<dbReference type="Pfam" id="PF12850">
    <property type="entry name" value="Metallophos_2"/>
    <property type="match status" value="1"/>
</dbReference>
<reference evidence="4 5" key="1">
    <citation type="submission" date="2018-08" db="EMBL/GenBank/DDBJ databases">
        <title>Meiothermus granaticius genome AF-68 sequencing project.</title>
        <authorList>
            <person name="Da Costa M.S."/>
            <person name="Albuquerque L."/>
            <person name="Raposo P."/>
            <person name="Froufe H.J.C."/>
            <person name="Barroso C.S."/>
            <person name="Egas C."/>
        </authorList>
    </citation>
    <scope>NUCLEOTIDE SEQUENCE [LARGE SCALE GENOMIC DNA]</scope>
    <source>
        <strain evidence="4 5">AF-68</strain>
    </source>
</reference>
<dbReference type="EMBL" id="QWLB01000001">
    <property type="protein sequence ID" value="RIH94055.1"/>
    <property type="molecule type" value="Genomic_DNA"/>
</dbReference>
<dbReference type="RefSeq" id="WP_119355677.1">
    <property type="nucleotide sequence ID" value="NZ_BJXM01000026.1"/>
</dbReference>
<dbReference type="Gene3D" id="3.60.21.10">
    <property type="match status" value="1"/>
</dbReference>
<evidence type="ECO:0000256" key="2">
    <source>
        <dbReference type="RuleBase" id="RU362039"/>
    </source>
</evidence>
<proteinExistence type="inferred from homology"/>
<evidence type="ECO:0000313" key="4">
    <source>
        <dbReference type="EMBL" id="RIH94055.1"/>
    </source>
</evidence>
<keyword evidence="5" id="KW-1185">Reference proteome</keyword>
<evidence type="ECO:0000256" key="1">
    <source>
        <dbReference type="ARBA" id="ARBA00008950"/>
    </source>
</evidence>
<protein>
    <recommendedName>
        <fullName evidence="2">Phosphoesterase</fullName>
        <ecNumber evidence="2">3.1.4.-</ecNumber>
    </recommendedName>
</protein>
<accession>A0A399FE22</accession>
<dbReference type="NCBIfam" id="TIGR00040">
    <property type="entry name" value="yfcE"/>
    <property type="match status" value="1"/>
</dbReference>
<comment type="caution">
    <text evidence="4">The sequence shown here is derived from an EMBL/GenBank/DDBJ whole genome shotgun (WGS) entry which is preliminary data.</text>
</comment>
<dbReference type="OrthoDB" id="9800565at2"/>
<organism evidence="4 5">
    <name type="scientific">Meiothermus granaticius NBRC 107808</name>
    <dbReference type="NCBI Taxonomy" id="1227551"/>
    <lineage>
        <taxon>Bacteria</taxon>
        <taxon>Thermotogati</taxon>
        <taxon>Deinococcota</taxon>
        <taxon>Deinococci</taxon>
        <taxon>Thermales</taxon>
        <taxon>Thermaceae</taxon>
        <taxon>Meiothermus</taxon>
    </lineage>
</organism>
<name>A0A399FE22_9DEIN</name>
<gene>
    <name evidence="4" type="ORF">Mgrana_00144</name>
</gene>
<evidence type="ECO:0000313" key="5">
    <source>
        <dbReference type="Proteomes" id="UP000266178"/>
    </source>
</evidence>
<dbReference type="AlphaFoldDB" id="A0A399FE22"/>
<dbReference type="InterPro" id="IPR000979">
    <property type="entry name" value="Phosphodiesterase_MJ0936/Vps29"/>
</dbReference>
<evidence type="ECO:0000259" key="3">
    <source>
        <dbReference type="Pfam" id="PF12850"/>
    </source>
</evidence>
<dbReference type="Proteomes" id="UP000266178">
    <property type="component" value="Unassembled WGS sequence"/>
</dbReference>
<dbReference type="PANTHER" id="PTHR11124">
    <property type="entry name" value="VACUOLAR SORTING PROTEIN VPS29"/>
    <property type="match status" value="1"/>
</dbReference>
<dbReference type="InterPro" id="IPR024654">
    <property type="entry name" value="Calcineurin-like_PHP_lpxH"/>
</dbReference>
<dbReference type="GO" id="GO:0016787">
    <property type="term" value="F:hydrolase activity"/>
    <property type="evidence" value="ECO:0007669"/>
    <property type="project" value="UniProtKB-UniRule"/>
</dbReference>
<dbReference type="SUPFAM" id="SSF56300">
    <property type="entry name" value="Metallo-dependent phosphatases"/>
    <property type="match status" value="1"/>
</dbReference>
<sequence>MRARVGVLSDTHGLLRPEAVQALKGVDWIVHAGDLGSAEVLEALRGIAPTVAVRGNIDRGEWAQGLPSTEILEVGPYALYVLHDLRELVLDPAAAGFAVVISGHSHRPAIRQEKGVLYLNPGSVGPRRFDLPVSMAEIRVGKGRLEPRLIELPLRL</sequence>